<dbReference type="InterPro" id="IPR001650">
    <property type="entry name" value="Helicase_C-like"/>
</dbReference>
<evidence type="ECO:0000259" key="8">
    <source>
        <dbReference type="PROSITE" id="PS51192"/>
    </source>
</evidence>
<keyword evidence="1" id="KW-0479">Metal-binding</keyword>
<dbReference type="InterPro" id="IPR000330">
    <property type="entry name" value="SNF2_N"/>
</dbReference>
<dbReference type="InterPro" id="IPR019787">
    <property type="entry name" value="Znf_PHD-finger"/>
</dbReference>
<dbReference type="SUPFAM" id="SSF57903">
    <property type="entry name" value="FYVE/PHD zinc finger"/>
    <property type="match status" value="1"/>
</dbReference>
<feature type="region of interest" description="Disordered" evidence="7">
    <location>
        <begin position="1"/>
        <end position="99"/>
    </location>
</feature>
<proteinExistence type="predicted"/>
<dbReference type="SMART" id="SM00487">
    <property type="entry name" value="DEXDc"/>
    <property type="match status" value="1"/>
</dbReference>
<organism evidence="10 11">
    <name type="scientific">Baudoinia panamericana (strain UAMH 10762)</name>
    <name type="common">Angels' share fungus</name>
    <name type="synonym">Baudoinia compniacensis (strain UAMH 10762)</name>
    <dbReference type="NCBI Taxonomy" id="717646"/>
    <lineage>
        <taxon>Eukaryota</taxon>
        <taxon>Fungi</taxon>
        <taxon>Dikarya</taxon>
        <taxon>Ascomycota</taxon>
        <taxon>Pezizomycotina</taxon>
        <taxon>Dothideomycetes</taxon>
        <taxon>Dothideomycetidae</taxon>
        <taxon>Mycosphaerellales</taxon>
        <taxon>Teratosphaeriaceae</taxon>
        <taxon>Baudoinia</taxon>
    </lineage>
</organism>
<evidence type="ECO:0000313" key="11">
    <source>
        <dbReference type="Proteomes" id="UP000011761"/>
    </source>
</evidence>
<dbReference type="EMBL" id="KB445563">
    <property type="protein sequence ID" value="EMC91705.1"/>
    <property type="molecule type" value="Genomic_DNA"/>
</dbReference>
<dbReference type="InterPro" id="IPR013083">
    <property type="entry name" value="Znf_RING/FYVE/PHD"/>
</dbReference>
<dbReference type="InterPro" id="IPR049730">
    <property type="entry name" value="SNF2/RAD54-like_C"/>
</dbReference>
<reference evidence="10 11" key="1">
    <citation type="journal article" date="2012" name="PLoS Pathog.">
        <title>Diverse lifestyles and strategies of plant pathogenesis encoded in the genomes of eighteen Dothideomycetes fungi.</title>
        <authorList>
            <person name="Ohm R.A."/>
            <person name="Feau N."/>
            <person name="Henrissat B."/>
            <person name="Schoch C.L."/>
            <person name="Horwitz B.A."/>
            <person name="Barry K.W."/>
            <person name="Condon B.J."/>
            <person name="Copeland A.C."/>
            <person name="Dhillon B."/>
            <person name="Glaser F."/>
            <person name="Hesse C.N."/>
            <person name="Kosti I."/>
            <person name="LaButti K."/>
            <person name="Lindquist E.A."/>
            <person name="Lucas S."/>
            <person name="Salamov A.A."/>
            <person name="Bradshaw R.E."/>
            <person name="Ciuffetti L."/>
            <person name="Hamelin R.C."/>
            <person name="Kema G.H.J."/>
            <person name="Lawrence C."/>
            <person name="Scott J.A."/>
            <person name="Spatafora J.W."/>
            <person name="Turgeon B.G."/>
            <person name="de Wit P.J.G.M."/>
            <person name="Zhong S."/>
            <person name="Goodwin S.B."/>
            <person name="Grigoriev I.V."/>
        </authorList>
    </citation>
    <scope>NUCLEOTIDE SEQUENCE [LARGE SCALE GENOMIC DNA]</scope>
    <source>
        <strain evidence="10 11">UAMH 10762</strain>
    </source>
</reference>
<evidence type="ECO:0000313" key="10">
    <source>
        <dbReference type="EMBL" id="EMC91705.1"/>
    </source>
</evidence>
<dbReference type="OrthoDB" id="448448at2759"/>
<dbReference type="KEGG" id="bcom:BAUCODRAFT_79168"/>
<evidence type="ECO:0000256" key="3">
    <source>
        <dbReference type="ARBA" id="ARBA00022771"/>
    </source>
</evidence>
<dbReference type="PROSITE" id="PS51192">
    <property type="entry name" value="HELICASE_ATP_BIND_1"/>
    <property type="match status" value="1"/>
</dbReference>
<dbReference type="Pfam" id="PF00271">
    <property type="entry name" value="Helicase_C"/>
    <property type="match status" value="1"/>
</dbReference>
<dbReference type="AlphaFoldDB" id="M2MZE5"/>
<dbReference type="Proteomes" id="UP000011761">
    <property type="component" value="Unassembled WGS sequence"/>
</dbReference>
<keyword evidence="2" id="KW-0547">Nucleotide-binding</keyword>
<keyword evidence="3" id="KW-0863">Zinc-finger</keyword>
<dbReference type="SMART" id="SM00249">
    <property type="entry name" value="PHD"/>
    <property type="match status" value="1"/>
</dbReference>
<dbReference type="OMA" id="RCLIFSN"/>
<dbReference type="RefSeq" id="XP_007681036.1">
    <property type="nucleotide sequence ID" value="XM_007682846.1"/>
</dbReference>
<dbReference type="GO" id="GO:0008270">
    <property type="term" value="F:zinc ion binding"/>
    <property type="evidence" value="ECO:0007669"/>
    <property type="project" value="UniProtKB-KW"/>
</dbReference>
<dbReference type="Gene3D" id="3.40.50.10810">
    <property type="entry name" value="Tandem AAA-ATPase domain"/>
    <property type="match status" value="1"/>
</dbReference>
<dbReference type="GeneID" id="19117244"/>
<feature type="domain" description="Helicase C-terminal" evidence="9">
    <location>
        <begin position="540"/>
        <end position="708"/>
    </location>
</feature>
<dbReference type="eggNOG" id="KOG0383">
    <property type="taxonomic scope" value="Eukaryota"/>
</dbReference>
<evidence type="ECO:0000256" key="6">
    <source>
        <dbReference type="ARBA" id="ARBA00022840"/>
    </source>
</evidence>
<dbReference type="InterPro" id="IPR038718">
    <property type="entry name" value="SNF2-like_sf"/>
</dbReference>
<feature type="compositionally biased region" description="Low complexity" evidence="7">
    <location>
        <begin position="19"/>
        <end position="33"/>
    </location>
</feature>
<keyword evidence="6" id="KW-0067">ATP-binding</keyword>
<dbReference type="SUPFAM" id="SSF52540">
    <property type="entry name" value="P-loop containing nucleoside triphosphate hydrolases"/>
    <property type="match status" value="2"/>
</dbReference>
<feature type="compositionally biased region" description="Polar residues" evidence="7">
    <location>
        <begin position="34"/>
        <end position="45"/>
    </location>
</feature>
<accession>M2MZE5</accession>
<evidence type="ECO:0008006" key="12">
    <source>
        <dbReference type="Google" id="ProtNLM"/>
    </source>
</evidence>
<keyword evidence="4" id="KW-0378">Hydrolase</keyword>
<dbReference type="InterPro" id="IPR001965">
    <property type="entry name" value="Znf_PHD"/>
</dbReference>
<dbReference type="CDD" id="cd17919">
    <property type="entry name" value="DEXHc_Snf"/>
    <property type="match status" value="1"/>
</dbReference>
<evidence type="ECO:0000256" key="4">
    <source>
        <dbReference type="ARBA" id="ARBA00022801"/>
    </source>
</evidence>
<dbReference type="GO" id="GO:0005524">
    <property type="term" value="F:ATP binding"/>
    <property type="evidence" value="ECO:0007669"/>
    <property type="project" value="InterPro"/>
</dbReference>
<keyword evidence="5" id="KW-0862">Zinc</keyword>
<dbReference type="Gene3D" id="3.30.40.10">
    <property type="entry name" value="Zinc/RING finger domain, C3HC4 (zinc finger)"/>
    <property type="match status" value="1"/>
</dbReference>
<dbReference type="STRING" id="717646.M2MZE5"/>
<dbReference type="SMART" id="SM00490">
    <property type="entry name" value="HELICc"/>
    <property type="match status" value="1"/>
</dbReference>
<sequence>MQRRSTGRDTQTAITVNYADPSSPSDSPTSASSFDNIDSSKTSLQADDESEDELQSGTIHVKSRTPGTRDLPARSTRSQVSYAKPVKGHEKKSAGRSKRKVAKILVSNTAESKAKPPAETARAKVRQAIAELTKPKRDAFILKHKNYFLPLLPASNYIAKRQVKGIAQTGTVEYATITQQPAGIKATMKPYQMEGLSFLQHMYRNGMPAILGDEMGLGKTLQTLSLFEWLKENEADSGEKQPHLIVCPLSVLSSWMNETKKWTDFKAVRFHGPRVERNQVKQELLGATDVDIIVTTYDTFKAEAGYFKRAFAYKYCVLDEGHKIKNEQSEVSEALQSLQAEYRLLLTGTPLQNNLKEMWALIHWLLPDVFPSDTAAAFKAAFDLTQGKVSTTFMDDSRRLLELLMIRRMKSSPGVDLGLPPKEEVLLYVPLTPMQRFWYTRLLTKVDTAMLEDVFKRDISADASDDWKESRAILQQTLEQEQREGSDRGKGHWSKLMSLITRLRQVCSHPYLLKSALPEPYHLGNHVKTASGKFIVLDKLVQRLVIEQRKKVLIFSGYTQTLDLCEDLLALKGANHIQHATFRYLRFDGSTARANRNLGIRLFNQPESDFRVMLISTRAGGLGINLASASDVIFLDEDWNPMVSAQAEARAHRIGQTRPVTVYKICTRGTVEEQMLGRIRKKLYLSVKITESMRNIHGTAAGQKRKHSDLDYADEASKLNTDQLKSLLRLGAQTLTHAEVDVEAMLDWDFATMIAHCKDKTVEHPNRESDRDALKGEEEQAWLNNIERVETAVFEGKRHHRQLDDIIKAQHDLVRADRRINKNTTVMVDGYAIAKESMLCADWEAVPTLAGKDPRLAEPTKMKKEAITNQDYCQCCLDGGEVVLCSGCPRSYHIKCLDKDFKALARGKMNFFCPQHCCRDCGAKTAEAGGMIYRCRWCERGYCEDCLDFDNSILIGDTMPEYEMLGFGARSQAYYVECSDCIEHWKEDEANRKMVLQERKRIEKAYAKHLKKA</sequence>
<feature type="domain" description="Helicase ATP-binding" evidence="8">
    <location>
        <begin position="200"/>
        <end position="368"/>
    </location>
</feature>
<evidence type="ECO:0000256" key="7">
    <source>
        <dbReference type="SAM" id="MobiDB-lite"/>
    </source>
</evidence>
<dbReference type="eggNOG" id="KOG0385">
    <property type="taxonomic scope" value="Eukaryota"/>
</dbReference>
<protein>
    <recommendedName>
        <fullName evidence="12">ISWI chromatin-remodeling complex ATPase ISW2</fullName>
    </recommendedName>
</protein>
<dbReference type="Pfam" id="PF00628">
    <property type="entry name" value="PHD"/>
    <property type="match status" value="1"/>
</dbReference>
<evidence type="ECO:0000259" key="9">
    <source>
        <dbReference type="PROSITE" id="PS51194"/>
    </source>
</evidence>
<dbReference type="InterPro" id="IPR027417">
    <property type="entry name" value="P-loop_NTPase"/>
</dbReference>
<gene>
    <name evidence="10" type="ORF">BAUCODRAFT_79168</name>
</gene>
<dbReference type="Gene3D" id="3.40.50.300">
    <property type="entry name" value="P-loop containing nucleotide triphosphate hydrolases"/>
    <property type="match status" value="1"/>
</dbReference>
<dbReference type="GO" id="GO:0016787">
    <property type="term" value="F:hydrolase activity"/>
    <property type="evidence" value="ECO:0007669"/>
    <property type="project" value="UniProtKB-KW"/>
</dbReference>
<evidence type="ECO:0000256" key="5">
    <source>
        <dbReference type="ARBA" id="ARBA00022833"/>
    </source>
</evidence>
<dbReference type="InterPro" id="IPR011011">
    <property type="entry name" value="Znf_FYVE_PHD"/>
</dbReference>
<evidence type="ECO:0000256" key="1">
    <source>
        <dbReference type="ARBA" id="ARBA00022723"/>
    </source>
</evidence>
<evidence type="ECO:0000256" key="2">
    <source>
        <dbReference type="ARBA" id="ARBA00022741"/>
    </source>
</evidence>
<keyword evidence="11" id="KW-1185">Reference proteome</keyword>
<dbReference type="PANTHER" id="PTHR10799">
    <property type="entry name" value="SNF2/RAD54 HELICASE FAMILY"/>
    <property type="match status" value="1"/>
</dbReference>
<name>M2MZE5_BAUPA</name>
<dbReference type="InterPro" id="IPR014001">
    <property type="entry name" value="Helicase_ATP-bd"/>
</dbReference>
<dbReference type="HOGENOM" id="CLU_000315_32_0_1"/>
<dbReference type="PROSITE" id="PS51194">
    <property type="entry name" value="HELICASE_CTER"/>
    <property type="match status" value="1"/>
</dbReference>
<dbReference type="CDD" id="cd18793">
    <property type="entry name" value="SF2_C_SNF"/>
    <property type="match status" value="1"/>
</dbReference>
<dbReference type="Pfam" id="PF00176">
    <property type="entry name" value="SNF2-rel_dom"/>
    <property type="match status" value="1"/>
</dbReference>